<name>A0A0S2IT84_LEPBO</name>
<protein>
    <submittedName>
        <fullName evidence="1">Uncharacterized protein</fullName>
    </submittedName>
</protein>
<evidence type="ECO:0000313" key="1">
    <source>
        <dbReference type="EMBL" id="ALO26669.1"/>
    </source>
</evidence>
<accession>A0A0S2IT84</accession>
<reference evidence="1 2" key="1">
    <citation type="journal article" date="2015" name="PLoS Negl. Trop. Dis.">
        <title>Distribution of Plasmids in Distinct Leptospira Pathogenic Species.</title>
        <authorList>
            <person name="Wang Y."/>
            <person name="Zhuang X."/>
            <person name="Zhong Y."/>
            <person name="Zhang C."/>
            <person name="Zhang Y."/>
            <person name="Zeng L."/>
            <person name="Zhu Y."/>
            <person name="He P."/>
            <person name="Dong K."/>
            <person name="Pal U."/>
            <person name="Guo X."/>
            <person name="Qin J."/>
        </authorList>
    </citation>
    <scope>NUCLEOTIDE SEQUENCE [LARGE SCALE GENOMIC DNA]</scope>
    <source>
        <strain evidence="1 2">56604</strain>
    </source>
</reference>
<dbReference type="AlphaFoldDB" id="A0A0S2IT84"/>
<sequence>MIRFGKEGFKFGRAAGIAGYFFHSISLSDRIGIPLIEILLYELLSLETHEKT</sequence>
<evidence type="ECO:0000313" key="2">
    <source>
        <dbReference type="Proteomes" id="UP000058857"/>
    </source>
</evidence>
<dbReference type="Proteomes" id="UP000058857">
    <property type="component" value="Chromosome 1"/>
</dbReference>
<gene>
    <name evidence="1" type="ORF">LBBP_02425</name>
</gene>
<dbReference type="EMBL" id="CP012029">
    <property type="protein sequence ID" value="ALO26669.1"/>
    <property type="molecule type" value="Genomic_DNA"/>
</dbReference>
<organism evidence="1">
    <name type="scientific">Leptospira borgpetersenii serovar Ballum</name>
    <dbReference type="NCBI Taxonomy" id="280505"/>
    <lineage>
        <taxon>Bacteria</taxon>
        <taxon>Pseudomonadati</taxon>
        <taxon>Spirochaetota</taxon>
        <taxon>Spirochaetia</taxon>
        <taxon>Leptospirales</taxon>
        <taxon>Leptospiraceae</taxon>
        <taxon>Leptospira</taxon>
    </lineage>
</organism>
<proteinExistence type="predicted"/>